<accession>A0A3B0J848</accession>
<dbReference type="AlphaFoldDB" id="A0A3B0J848"/>
<evidence type="ECO:0000313" key="4">
    <source>
        <dbReference type="Proteomes" id="UP000268350"/>
    </source>
</evidence>
<evidence type="ECO:0000313" key="3">
    <source>
        <dbReference type="EMBL" id="SPP78484.1"/>
    </source>
</evidence>
<name>A0A3B0J848_DROGU</name>
<gene>
    <name evidence="3" type="ORF">DGUA_6G011131</name>
</gene>
<proteinExistence type="predicted"/>
<dbReference type="Proteomes" id="UP000268350">
    <property type="component" value="Unassembled WGS sequence"/>
</dbReference>
<feature type="coiled-coil region" evidence="1">
    <location>
        <begin position="138"/>
        <end position="165"/>
    </location>
</feature>
<protein>
    <submittedName>
        <fullName evidence="3">Uncharacterized protein</fullName>
    </submittedName>
</protein>
<reference evidence="4" key="1">
    <citation type="submission" date="2018-01" db="EMBL/GenBank/DDBJ databases">
        <authorList>
            <person name="Alioto T."/>
            <person name="Alioto T."/>
        </authorList>
    </citation>
    <scope>NUCLEOTIDE SEQUENCE [LARGE SCALE GENOMIC DNA]</scope>
</reference>
<keyword evidence="1" id="KW-0175">Coiled coil</keyword>
<evidence type="ECO:0000256" key="1">
    <source>
        <dbReference type="SAM" id="Coils"/>
    </source>
</evidence>
<evidence type="ECO:0000256" key="2">
    <source>
        <dbReference type="SAM" id="MobiDB-lite"/>
    </source>
</evidence>
<feature type="region of interest" description="Disordered" evidence="2">
    <location>
        <begin position="1"/>
        <end position="63"/>
    </location>
</feature>
<sequence length="194" mass="21039">MGGRRVRGSSMEISSEENDERESEVTPATKGDTSDGAKGVVAEEGARTFRALSDREDDDEDAVEPAYSPLADNAEEQLGNPGYCCEESLALLPHEMRCCSESGTDTDSECDISKAECQKLDGSLEYGLQHPYQLMHNAEECARDVQSMEQRAQRTQQRISDSLSKQISSKDTHLFARGAAAVGPLSSALDAPKC</sequence>
<keyword evidence="4" id="KW-1185">Reference proteome</keyword>
<organism evidence="3 4">
    <name type="scientific">Drosophila guanche</name>
    <name type="common">Fruit fly</name>
    <dbReference type="NCBI Taxonomy" id="7266"/>
    <lineage>
        <taxon>Eukaryota</taxon>
        <taxon>Metazoa</taxon>
        <taxon>Ecdysozoa</taxon>
        <taxon>Arthropoda</taxon>
        <taxon>Hexapoda</taxon>
        <taxon>Insecta</taxon>
        <taxon>Pterygota</taxon>
        <taxon>Neoptera</taxon>
        <taxon>Endopterygota</taxon>
        <taxon>Diptera</taxon>
        <taxon>Brachycera</taxon>
        <taxon>Muscomorpha</taxon>
        <taxon>Ephydroidea</taxon>
        <taxon>Drosophilidae</taxon>
        <taxon>Drosophila</taxon>
        <taxon>Sophophora</taxon>
    </lineage>
</organism>
<dbReference type="EMBL" id="OUUW01000003">
    <property type="protein sequence ID" value="SPP78484.1"/>
    <property type="molecule type" value="Genomic_DNA"/>
</dbReference>